<keyword evidence="2" id="KW-0540">Nuclease</keyword>
<dbReference type="PANTHER" id="PTHR30636:SF3">
    <property type="entry name" value="UPF0701 PROTEIN YICC"/>
    <property type="match status" value="1"/>
</dbReference>
<dbReference type="EMBL" id="CP036316">
    <property type="protein sequence ID" value="QDT65955.1"/>
    <property type="molecule type" value="Genomic_DNA"/>
</dbReference>
<feature type="domain" description="Endoribonuclease YicC-like C-terminal" evidence="7">
    <location>
        <begin position="173"/>
        <end position="294"/>
    </location>
</feature>
<dbReference type="Pfam" id="PF03755">
    <property type="entry name" value="YicC-like_N"/>
    <property type="match status" value="1"/>
</dbReference>
<dbReference type="GO" id="GO:0004521">
    <property type="term" value="F:RNA endonuclease activity"/>
    <property type="evidence" value="ECO:0007669"/>
    <property type="project" value="InterPro"/>
</dbReference>
<gene>
    <name evidence="8" type="ORF">V22_32190</name>
</gene>
<dbReference type="AlphaFoldDB" id="A0A517TC50"/>
<evidence type="ECO:0000256" key="5">
    <source>
        <dbReference type="ARBA" id="ARBA00035648"/>
    </source>
</evidence>
<dbReference type="InterPro" id="IPR005229">
    <property type="entry name" value="YicC/YloC-like"/>
</dbReference>
<evidence type="ECO:0000313" key="9">
    <source>
        <dbReference type="Proteomes" id="UP000319976"/>
    </source>
</evidence>
<protein>
    <recommendedName>
        <fullName evidence="10">YicC-like family, N-terminal region</fullName>
    </recommendedName>
</protein>
<name>A0A517TC50_9PLAN</name>
<dbReference type="InterPro" id="IPR013551">
    <property type="entry name" value="YicC-like_C"/>
</dbReference>
<evidence type="ECO:0000313" key="8">
    <source>
        <dbReference type="EMBL" id="QDT65955.1"/>
    </source>
</evidence>
<evidence type="ECO:0000256" key="3">
    <source>
        <dbReference type="ARBA" id="ARBA00022759"/>
    </source>
</evidence>
<evidence type="ECO:0000256" key="4">
    <source>
        <dbReference type="ARBA" id="ARBA00022801"/>
    </source>
</evidence>
<dbReference type="InterPro" id="IPR013527">
    <property type="entry name" value="YicC-like_N"/>
</dbReference>
<dbReference type="NCBIfam" id="TIGR00255">
    <property type="entry name" value="YicC/YloC family endoribonuclease"/>
    <property type="match status" value="1"/>
</dbReference>
<dbReference type="RefSeq" id="WP_145264660.1">
    <property type="nucleotide sequence ID" value="NZ_CP036316.1"/>
</dbReference>
<comment type="similarity">
    <text evidence="5">Belongs to the YicC/YloC family.</text>
</comment>
<keyword evidence="9" id="KW-1185">Reference proteome</keyword>
<dbReference type="PANTHER" id="PTHR30636">
    <property type="entry name" value="UPF0701 PROTEIN YICC"/>
    <property type="match status" value="1"/>
</dbReference>
<evidence type="ECO:0000256" key="1">
    <source>
        <dbReference type="ARBA" id="ARBA00001968"/>
    </source>
</evidence>
<evidence type="ECO:0008006" key="10">
    <source>
        <dbReference type="Google" id="ProtNLM"/>
    </source>
</evidence>
<keyword evidence="4" id="KW-0378">Hydrolase</keyword>
<proteinExistence type="inferred from homology"/>
<dbReference type="GO" id="GO:0016787">
    <property type="term" value="F:hydrolase activity"/>
    <property type="evidence" value="ECO:0007669"/>
    <property type="project" value="UniProtKB-KW"/>
</dbReference>
<dbReference type="Pfam" id="PF08340">
    <property type="entry name" value="YicC-like_C"/>
    <property type="match status" value="1"/>
</dbReference>
<keyword evidence="3" id="KW-0255">Endonuclease</keyword>
<dbReference type="OrthoDB" id="9771229at2"/>
<evidence type="ECO:0000256" key="2">
    <source>
        <dbReference type="ARBA" id="ARBA00022722"/>
    </source>
</evidence>
<evidence type="ECO:0000259" key="7">
    <source>
        <dbReference type="Pfam" id="PF08340"/>
    </source>
</evidence>
<feature type="domain" description="Endoribonuclease YicC-like N-terminal" evidence="6">
    <location>
        <begin position="3"/>
        <end position="155"/>
    </location>
</feature>
<accession>A0A517TC50</accession>
<evidence type="ECO:0000259" key="6">
    <source>
        <dbReference type="Pfam" id="PF03755"/>
    </source>
</evidence>
<dbReference type="Proteomes" id="UP000319976">
    <property type="component" value="Chromosome"/>
</dbReference>
<reference evidence="8 9" key="1">
    <citation type="submission" date="2019-02" db="EMBL/GenBank/DDBJ databases">
        <title>Deep-cultivation of Planctomycetes and their phenomic and genomic characterization uncovers novel biology.</title>
        <authorList>
            <person name="Wiegand S."/>
            <person name="Jogler M."/>
            <person name="Boedeker C."/>
            <person name="Pinto D."/>
            <person name="Vollmers J."/>
            <person name="Rivas-Marin E."/>
            <person name="Kohn T."/>
            <person name="Peeters S.H."/>
            <person name="Heuer A."/>
            <person name="Rast P."/>
            <person name="Oberbeckmann S."/>
            <person name="Bunk B."/>
            <person name="Jeske O."/>
            <person name="Meyerdierks A."/>
            <person name="Storesund J.E."/>
            <person name="Kallscheuer N."/>
            <person name="Luecker S."/>
            <person name="Lage O.M."/>
            <person name="Pohl T."/>
            <person name="Merkel B.J."/>
            <person name="Hornburger P."/>
            <person name="Mueller R.-W."/>
            <person name="Bruemmer F."/>
            <person name="Labrenz M."/>
            <person name="Spormann A.M."/>
            <person name="Op den Camp H."/>
            <person name="Overmann J."/>
            <person name="Amann R."/>
            <person name="Jetten M.S.M."/>
            <person name="Mascher T."/>
            <person name="Medema M.H."/>
            <person name="Devos D.P."/>
            <person name="Kaster A.-K."/>
            <person name="Ovreas L."/>
            <person name="Rohde M."/>
            <person name="Galperin M.Y."/>
            <person name="Jogler C."/>
        </authorList>
    </citation>
    <scope>NUCLEOTIDE SEQUENCE [LARGE SCALE GENOMIC DNA]</scope>
    <source>
        <strain evidence="8 9">V22</strain>
    </source>
</reference>
<comment type="cofactor">
    <cofactor evidence="1">
        <name>a divalent metal cation</name>
        <dbReference type="ChEBI" id="CHEBI:60240"/>
    </cofactor>
</comment>
<organism evidence="8 9">
    <name type="scientific">Calycomorphotria hydatis</name>
    <dbReference type="NCBI Taxonomy" id="2528027"/>
    <lineage>
        <taxon>Bacteria</taxon>
        <taxon>Pseudomonadati</taxon>
        <taxon>Planctomycetota</taxon>
        <taxon>Planctomycetia</taxon>
        <taxon>Planctomycetales</taxon>
        <taxon>Planctomycetaceae</taxon>
        <taxon>Calycomorphotria</taxon>
    </lineage>
</organism>
<sequence>MLLSMTGYGAARVEADGWAATAEIKSVNNRYLKVSSRLPEAVASREGDIERLLRNYVSRGTVQLQVRIEPLAAKQASRIDSDTFASYVAEIRELSTSCGVPELFSAGDVLPLPGVIVDTSKQQADPELIWPLVEQVVGQAGEKLSGFRQTEGTAMGAALADLANEIRGILTKVEEHAPEVIQQYREKVIERVNSVLAETGVTIESQDVLREVALFADKCDIAEEIARLNSHLAQFDDFLNDKQSQGRKLDFLIQEIFREINTIGSKANSAVLAHHVVEMKGAVEKMREIVQNVE</sequence>
<dbReference type="KEGG" id="chya:V22_32190"/>